<dbReference type="Proteomes" id="UP000075321">
    <property type="component" value="Unassembled WGS sequence"/>
</dbReference>
<keyword evidence="2" id="KW-0804">Transcription</keyword>
<dbReference type="RefSeq" id="WP_066379609.1">
    <property type="nucleotide sequence ID" value="NZ_LTAZ01000002.1"/>
</dbReference>
<evidence type="ECO:0000313" key="6">
    <source>
        <dbReference type="Proteomes" id="UP000075321"/>
    </source>
</evidence>
<dbReference type="OrthoDB" id="159222at2157"/>
<gene>
    <name evidence="5" type="ORF">HAPAU_07050</name>
</gene>
<dbReference type="PANTHER" id="PTHR34236:SF1">
    <property type="entry name" value="DIMETHYL SULFOXIDE REDUCTASE TRANSCRIPTIONAL ACTIVATOR"/>
    <property type="match status" value="1"/>
</dbReference>
<sequence>MIEECLVVEFRVMGDDCPLARATREVEAPLDCRPPQARRDGNALLRFSVRGEYEALVERLDGDGDIRYLHVSNTDGIANVRCLSKRPCVIHRLVDAGFMVESVQYRDGVETYVGAVVGHDVLRGVLEAAGETVGVTLERVSPLGTTDDAPVARRWDLTLAQEAALETALEMGYFEIPRDATASDVSAELGIGKSAFLERLRRGQTALFSQLFGGNRS</sequence>
<dbReference type="EMBL" id="LTAZ01000002">
    <property type="protein sequence ID" value="KYH27252.1"/>
    <property type="molecule type" value="Genomic_DNA"/>
</dbReference>
<dbReference type="InterPro" id="IPR007050">
    <property type="entry name" value="HTH_bacterioopsin"/>
</dbReference>
<evidence type="ECO:0000256" key="2">
    <source>
        <dbReference type="ARBA" id="ARBA00023163"/>
    </source>
</evidence>
<feature type="domain" description="HTH bat-type" evidence="3">
    <location>
        <begin position="157"/>
        <end position="207"/>
    </location>
</feature>
<dbReference type="InterPro" id="IPR031803">
    <property type="entry name" value="BAT_GAF/HTH-assoc"/>
</dbReference>
<evidence type="ECO:0000259" key="4">
    <source>
        <dbReference type="Pfam" id="PF15915"/>
    </source>
</evidence>
<keyword evidence="6" id="KW-1185">Reference proteome</keyword>
<dbReference type="PATRIC" id="fig|1008153.3.peg.707"/>
<organism evidence="5 6">
    <name type="scientific">Halalkalicoccus paucihalophilus</name>
    <dbReference type="NCBI Taxonomy" id="1008153"/>
    <lineage>
        <taxon>Archaea</taxon>
        <taxon>Methanobacteriati</taxon>
        <taxon>Methanobacteriota</taxon>
        <taxon>Stenosarchaea group</taxon>
        <taxon>Halobacteria</taxon>
        <taxon>Halobacteriales</taxon>
        <taxon>Halococcaceae</taxon>
        <taxon>Halalkalicoccus</taxon>
    </lineage>
</organism>
<evidence type="ECO:0000259" key="3">
    <source>
        <dbReference type="Pfam" id="PF04967"/>
    </source>
</evidence>
<keyword evidence="1" id="KW-0805">Transcription regulation</keyword>
<reference evidence="5 6" key="1">
    <citation type="submission" date="2016-02" db="EMBL/GenBank/DDBJ databases">
        <title>Genome sequence of Halalkalicoccus paucihalophilus DSM 24557.</title>
        <authorList>
            <person name="Poehlein A."/>
            <person name="Daniel R."/>
        </authorList>
    </citation>
    <scope>NUCLEOTIDE SEQUENCE [LARGE SCALE GENOMIC DNA]</scope>
    <source>
        <strain evidence="5 6">DSM 24557</strain>
    </source>
</reference>
<feature type="domain" description="Bacterioopsin transcriptional activator GAF and HTH associated" evidence="4">
    <location>
        <begin position="7"/>
        <end position="134"/>
    </location>
</feature>
<comment type="caution">
    <text evidence="5">The sequence shown here is derived from an EMBL/GenBank/DDBJ whole genome shotgun (WGS) entry which is preliminary data.</text>
</comment>
<name>A0A151AI40_9EURY</name>
<evidence type="ECO:0000256" key="1">
    <source>
        <dbReference type="ARBA" id="ARBA00023015"/>
    </source>
</evidence>
<protein>
    <submittedName>
        <fullName evidence="5">HTH DNA binding domain protein</fullName>
    </submittedName>
</protein>
<dbReference type="Pfam" id="PF15915">
    <property type="entry name" value="BAT"/>
    <property type="match status" value="1"/>
</dbReference>
<dbReference type="AlphaFoldDB" id="A0A151AI40"/>
<dbReference type="Pfam" id="PF04967">
    <property type="entry name" value="HTH_10"/>
    <property type="match status" value="1"/>
</dbReference>
<proteinExistence type="predicted"/>
<evidence type="ECO:0000313" key="5">
    <source>
        <dbReference type="EMBL" id="KYH27252.1"/>
    </source>
</evidence>
<dbReference type="PANTHER" id="PTHR34236">
    <property type="entry name" value="DIMETHYL SULFOXIDE REDUCTASE TRANSCRIPTIONAL ACTIVATOR"/>
    <property type="match status" value="1"/>
</dbReference>
<accession>A0A151AI40</accession>